<evidence type="ECO:0000256" key="1">
    <source>
        <dbReference type="ARBA" id="ARBA00004370"/>
    </source>
</evidence>
<keyword evidence="7" id="KW-0812">Transmembrane</keyword>
<keyword evidence="4 7" id="KW-0472">Membrane</keyword>
<dbReference type="PRINTS" id="PR00453">
    <property type="entry name" value="VWFADOMAIN"/>
</dbReference>
<dbReference type="CDD" id="cd11304">
    <property type="entry name" value="Cadherin_repeat"/>
    <property type="match status" value="3"/>
</dbReference>
<dbReference type="SMART" id="SM00327">
    <property type="entry name" value="VWA"/>
    <property type="match status" value="1"/>
</dbReference>
<dbReference type="Gene3D" id="3.40.50.410">
    <property type="entry name" value="von Willebrand factor, type A domain"/>
    <property type="match status" value="1"/>
</dbReference>
<feature type="chain" id="PRO_5034972576" evidence="8">
    <location>
        <begin position="22"/>
        <end position="1096"/>
    </location>
</feature>
<dbReference type="KEGG" id="cvn:111117741"/>
<keyword evidence="8" id="KW-0732">Signal</keyword>
<keyword evidence="11" id="KW-1185">Reference proteome</keyword>
<organism evidence="11 12">
    <name type="scientific">Crassostrea virginica</name>
    <name type="common">Eastern oyster</name>
    <dbReference type="NCBI Taxonomy" id="6565"/>
    <lineage>
        <taxon>Eukaryota</taxon>
        <taxon>Metazoa</taxon>
        <taxon>Spiralia</taxon>
        <taxon>Lophotrochozoa</taxon>
        <taxon>Mollusca</taxon>
        <taxon>Bivalvia</taxon>
        <taxon>Autobranchia</taxon>
        <taxon>Pteriomorphia</taxon>
        <taxon>Ostreida</taxon>
        <taxon>Ostreoidea</taxon>
        <taxon>Ostreidae</taxon>
        <taxon>Crassostrea</taxon>
    </lineage>
</organism>
<dbReference type="PANTHER" id="PTHR24020">
    <property type="entry name" value="COLLAGEN ALPHA"/>
    <property type="match status" value="1"/>
</dbReference>
<dbReference type="SUPFAM" id="SSF53300">
    <property type="entry name" value="vWA-like"/>
    <property type="match status" value="1"/>
</dbReference>
<dbReference type="PROSITE" id="PS50268">
    <property type="entry name" value="CADHERIN_2"/>
    <property type="match status" value="3"/>
</dbReference>
<evidence type="ECO:0000313" key="11">
    <source>
        <dbReference type="Proteomes" id="UP000694844"/>
    </source>
</evidence>
<name>A0A8B8CA75_CRAVI</name>
<dbReference type="OrthoDB" id="10256829at2759"/>
<dbReference type="InterPro" id="IPR020894">
    <property type="entry name" value="Cadherin_CS"/>
</dbReference>
<dbReference type="InterPro" id="IPR050525">
    <property type="entry name" value="ECM_Assembly_Org"/>
</dbReference>
<accession>A0A8B8CA75</accession>
<comment type="subcellular location">
    <subcellularLocation>
        <location evidence="1">Membrane</location>
    </subcellularLocation>
</comment>
<dbReference type="AlphaFoldDB" id="A0A8B8CA75"/>
<dbReference type="GO" id="GO:0005886">
    <property type="term" value="C:plasma membrane"/>
    <property type="evidence" value="ECO:0007669"/>
    <property type="project" value="InterPro"/>
</dbReference>
<dbReference type="InterPro" id="IPR015919">
    <property type="entry name" value="Cadherin-like_sf"/>
</dbReference>
<dbReference type="PRINTS" id="PR00205">
    <property type="entry name" value="CADHERIN"/>
</dbReference>
<evidence type="ECO:0000259" key="9">
    <source>
        <dbReference type="PROSITE" id="PS50234"/>
    </source>
</evidence>
<evidence type="ECO:0000313" key="12">
    <source>
        <dbReference type="RefSeq" id="XP_022312657.1"/>
    </source>
</evidence>
<gene>
    <name evidence="12" type="primary">LOC111117741</name>
</gene>
<keyword evidence="3 5" id="KW-0106">Calcium</keyword>
<dbReference type="GO" id="GO:0005509">
    <property type="term" value="F:calcium ion binding"/>
    <property type="evidence" value="ECO:0007669"/>
    <property type="project" value="UniProtKB-UniRule"/>
</dbReference>
<dbReference type="Proteomes" id="UP000694844">
    <property type="component" value="Chromosome 2"/>
</dbReference>
<feature type="domain" description="Cadherin" evidence="10">
    <location>
        <begin position="889"/>
        <end position="988"/>
    </location>
</feature>
<feature type="transmembrane region" description="Helical" evidence="7">
    <location>
        <begin position="1015"/>
        <end position="1037"/>
    </location>
</feature>
<dbReference type="GeneID" id="111117741"/>
<evidence type="ECO:0000256" key="7">
    <source>
        <dbReference type="SAM" id="Phobius"/>
    </source>
</evidence>
<feature type="domain" description="VWFA" evidence="9">
    <location>
        <begin position="29"/>
        <end position="204"/>
    </location>
</feature>
<evidence type="ECO:0000256" key="8">
    <source>
        <dbReference type="SAM" id="SignalP"/>
    </source>
</evidence>
<evidence type="ECO:0000256" key="3">
    <source>
        <dbReference type="ARBA" id="ARBA00022837"/>
    </source>
</evidence>
<dbReference type="RefSeq" id="XP_022312657.1">
    <property type="nucleotide sequence ID" value="XM_022456949.1"/>
</dbReference>
<sequence>MEMRWIFVLFVTFTFFKTGQGGCGPSKSDIIFVTDESGSVGAYNFQLTLEALRDTVARLDIDSGNVRVGVMCFQSTQRTIYDLNEYSTVASMQTAIMNIDYRAGGTRIGSAMRYTRENMFQANKGDRPSVTNLMVVMTDGVSNDDERAEATLTKAENIVIISVGIGNNLDVPMLVAIAEDPSHYLQTEYSQLAVTLSAFVESKVPCAWYCDTGSGFERGGEVSQTSSLNSNTGVTYILEDTNSGISCCGSVESWTFYPKRSGSIYLQIWRPVSGSTYKLIGYNYVYIHSSNTNRIVKYMVPDNERITVNDGDKMAWYCPGQEMIPYTSASGYTQNRFSWGTTSIGTTKSVSSPTNINARFAIKLNLVNDTEDLWFVNSGRTIHLLDNAGSGTSVYSVMVGQRTQDTLTKTMSDPSGKFTWNTNTGAVSTTGSLANGQTYTMTFTAKKTCLNTTISGGTLSVKVSNTPPRITSLPAVMTLSENQQSSTTLHVLTVADDTDSSVACSISSVDPSSATSKFSLSTASSKSYNLVLNSNPGFHYDTTKKYTIKLSCTDGKNSPVYGYFKLFLQRNARPYLDNIPANGYSYSAGSRPNMTDFITLSTTDPDNTDFTYAFEYCGPYSCPLWMLDDTSGLVEYNQSMGGWWKGGFNVGFSVTDGQTRSKTRYIPVHLTGYRYSPSFISLPAVSTMVINEKIPPNQYLYTVTFYDLDVDTLTTTFTITNGDWTYFTIKDHTDVYTSNTQIDYESLARTRYTLTARVSDGTSSVSRSLQIDIEDVNEAPVFQTTVYTVTADEGPAGTQLTPYPPSYVFSDVDAGDSHFFTLDCGQNTRYFSFDTTNGAISFGRAVDVDGGAPRQTSCKVKVYDQGHLSDSADLYITVYDVNDNAPRFDQKYYTYSLSPGVTPGTVVGLITLTDADLTSPHNAIGRLWFENEPKDANGQEYFSYNNVTKEFTVAQNLSQYFFGSYLEFQLKARDLGSPQLEATANIVILFEPTTTVAAEITTETPGNFGNDANNALWMTGVGMGGVALLGTAGLIAFKTLSSGASSLAAGGGGSPFDLTTPKESGPGATDNPKQDKKPKKAKSKGRDKVFKDSNMV</sequence>
<keyword evidence="2" id="KW-0677">Repeat</keyword>
<feature type="domain" description="Cadherin" evidence="10">
    <location>
        <begin position="782"/>
        <end position="888"/>
    </location>
</feature>
<evidence type="ECO:0000256" key="5">
    <source>
        <dbReference type="PROSITE-ProRule" id="PRU00043"/>
    </source>
</evidence>
<dbReference type="InterPro" id="IPR002035">
    <property type="entry name" value="VWF_A"/>
</dbReference>
<dbReference type="SUPFAM" id="SSF49313">
    <property type="entry name" value="Cadherin-like"/>
    <property type="match status" value="4"/>
</dbReference>
<proteinExistence type="predicted"/>
<evidence type="ECO:0000259" key="10">
    <source>
        <dbReference type="PROSITE" id="PS50268"/>
    </source>
</evidence>
<protein>
    <submittedName>
        <fullName evidence="12">Cadherin EGF LAG seven-pass G-type receptor 2-like</fullName>
    </submittedName>
</protein>
<dbReference type="PROSITE" id="PS50234">
    <property type="entry name" value="VWFA"/>
    <property type="match status" value="1"/>
</dbReference>
<evidence type="ECO:0000256" key="6">
    <source>
        <dbReference type="SAM" id="MobiDB-lite"/>
    </source>
</evidence>
<evidence type="ECO:0000256" key="4">
    <source>
        <dbReference type="ARBA" id="ARBA00023136"/>
    </source>
</evidence>
<feature type="compositionally biased region" description="Basic and acidic residues" evidence="6">
    <location>
        <begin position="1084"/>
        <end position="1096"/>
    </location>
</feature>
<feature type="signal peptide" evidence="8">
    <location>
        <begin position="1"/>
        <end position="21"/>
    </location>
</feature>
<dbReference type="PROSITE" id="PS00232">
    <property type="entry name" value="CADHERIN_1"/>
    <property type="match status" value="1"/>
</dbReference>
<feature type="region of interest" description="Disordered" evidence="6">
    <location>
        <begin position="1049"/>
        <end position="1096"/>
    </location>
</feature>
<dbReference type="InterPro" id="IPR002126">
    <property type="entry name" value="Cadherin-like_dom"/>
</dbReference>
<dbReference type="Gene3D" id="2.60.40.60">
    <property type="entry name" value="Cadherins"/>
    <property type="match status" value="4"/>
</dbReference>
<dbReference type="GO" id="GO:0007156">
    <property type="term" value="P:homophilic cell adhesion via plasma membrane adhesion molecules"/>
    <property type="evidence" value="ECO:0007669"/>
    <property type="project" value="InterPro"/>
</dbReference>
<dbReference type="Pfam" id="PF00092">
    <property type="entry name" value="VWA"/>
    <property type="match status" value="1"/>
</dbReference>
<keyword evidence="7" id="KW-1133">Transmembrane helix</keyword>
<evidence type="ECO:0000256" key="2">
    <source>
        <dbReference type="ARBA" id="ARBA00022737"/>
    </source>
</evidence>
<dbReference type="PANTHER" id="PTHR24020:SF20">
    <property type="entry name" value="PH DOMAIN-CONTAINING PROTEIN"/>
    <property type="match status" value="1"/>
</dbReference>
<reference evidence="12" key="1">
    <citation type="submission" date="2025-08" db="UniProtKB">
        <authorList>
            <consortium name="RefSeq"/>
        </authorList>
    </citation>
    <scope>IDENTIFICATION</scope>
    <source>
        <tissue evidence="12">Whole sample</tissue>
    </source>
</reference>
<feature type="domain" description="Cadherin" evidence="10">
    <location>
        <begin position="682"/>
        <end position="782"/>
    </location>
</feature>
<dbReference type="SMART" id="SM00112">
    <property type="entry name" value="CA"/>
    <property type="match status" value="2"/>
</dbReference>
<dbReference type="InterPro" id="IPR036465">
    <property type="entry name" value="vWFA_dom_sf"/>
</dbReference>